<dbReference type="EMBL" id="BDDD01001257">
    <property type="protein sequence ID" value="GAV74664.1"/>
    <property type="molecule type" value="Genomic_DNA"/>
</dbReference>
<dbReference type="InterPro" id="IPR056924">
    <property type="entry name" value="SH3_Tf2-1"/>
</dbReference>
<keyword evidence="3" id="KW-1185">Reference proteome</keyword>
<name>A0A1Q3C329_CEPFO</name>
<accession>A0A1Q3C329</accession>
<dbReference type="InParanoid" id="A0A1Q3C329"/>
<dbReference type="Pfam" id="PF24626">
    <property type="entry name" value="SH3_Tf2-1"/>
    <property type="match status" value="1"/>
</dbReference>
<protein>
    <submittedName>
        <fullName evidence="2">Chromo domain-containing protein</fullName>
    </submittedName>
</protein>
<dbReference type="OrthoDB" id="1106939at2759"/>
<reference evidence="3" key="1">
    <citation type="submission" date="2016-04" db="EMBL/GenBank/DDBJ databases">
        <title>Cephalotus genome sequencing.</title>
        <authorList>
            <person name="Fukushima K."/>
            <person name="Hasebe M."/>
            <person name="Fang X."/>
        </authorList>
    </citation>
    <scope>NUCLEOTIDE SEQUENCE [LARGE SCALE GENOMIC DNA]</scope>
    <source>
        <strain evidence="3">cv. St1</strain>
    </source>
</reference>
<gene>
    <name evidence="2" type="ORF">CFOL_v3_18144</name>
</gene>
<dbReference type="PANTHER" id="PTHR46148">
    <property type="entry name" value="CHROMO DOMAIN-CONTAINING PROTEIN"/>
    <property type="match status" value="1"/>
</dbReference>
<dbReference type="PANTHER" id="PTHR46148:SF60">
    <property type="entry name" value="CHROMO DOMAIN-CONTAINING PROTEIN"/>
    <property type="match status" value="1"/>
</dbReference>
<feature type="domain" description="Tf2-1-like SH3-like" evidence="1">
    <location>
        <begin position="3"/>
        <end position="51"/>
    </location>
</feature>
<comment type="caution">
    <text evidence="2">The sequence shown here is derived from an EMBL/GenBank/DDBJ whole genome shotgun (WGS) entry which is preliminary data.</text>
</comment>
<organism evidence="2 3">
    <name type="scientific">Cephalotus follicularis</name>
    <name type="common">Albany pitcher plant</name>
    <dbReference type="NCBI Taxonomy" id="3775"/>
    <lineage>
        <taxon>Eukaryota</taxon>
        <taxon>Viridiplantae</taxon>
        <taxon>Streptophyta</taxon>
        <taxon>Embryophyta</taxon>
        <taxon>Tracheophyta</taxon>
        <taxon>Spermatophyta</taxon>
        <taxon>Magnoliopsida</taxon>
        <taxon>eudicotyledons</taxon>
        <taxon>Gunneridae</taxon>
        <taxon>Pentapetalae</taxon>
        <taxon>rosids</taxon>
        <taxon>fabids</taxon>
        <taxon>Oxalidales</taxon>
        <taxon>Cephalotaceae</taxon>
        <taxon>Cephalotus</taxon>
    </lineage>
</organism>
<dbReference type="Proteomes" id="UP000187406">
    <property type="component" value="Unassembled WGS sequence"/>
</dbReference>
<proteinExistence type="predicted"/>
<sequence>MRFGKKGKLAPWYLGPFKILERVGVVAYKLALPPELSEVHNIFHVSMSRKYYPDPSHVLQYEPLELRADMSFEDMPVQFLDRRIKQLRSKEIALVKVLWLHHGIEEATWECEDDMRTLYPHMF</sequence>
<dbReference type="AlphaFoldDB" id="A0A1Q3C329"/>
<evidence type="ECO:0000259" key="1">
    <source>
        <dbReference type="Pfam" id="PF24626"/>
    </source>
</evidence>
<evidence type="ECO:0000313" key="3">
    <source>
        <dbReference type="Proteomes" id="UP000187406"/>
    </source>
</evidence>
<evidence type="ECO:0000313" key="2">
    <source>
        <dbReference type="EMBL" id="GAV74664.1"/>
    </source>
</evidence>